<evidence type="ECO:0000259" key="4">
    <source>
        <dbReference type="Pfam" id="PF03968"/>
    </source>
</evidence>
<evidence type="ECO:0000256" key="2">
    <source>
        <dbReference type="ARBA" id="ARBA00022729"/>
    </source>
</evidence>
<evidence type="ECO:0000313" key="6">
    <source>
        <dbReference type="Proteomes" id="UP001500547"/>
    </source>
</evidence>
<evidence type="ECO:0000313" key="5">
    <source>
        <dbReference type="EMBL" id="GAA5170243.1"/>
    </source>
</evidence>
<dbReference type="EMBL" id="BAABLD010000017">
    <property type="protein sequence ID" value="GAA5170243.1"/>
    <property type="molecule type" value="Genomic_DNA"/>
</dbReference>
<evidence type="ECO:0000256" key="1">
    <source>
        <dbReference type="ARBA" id="ARBA00022448"/>
    </source>
</evidence>
<feature type="domain" description="Organic solvent tolerance-like N-terminal" evidence="4">
    <location>
        <begin position="41"/>
        <end position="152"/>
    </location>
</feature>
<protein>
    <recommendedName>
        <fullName evidence="4">Organic solvent tolerance-like N-terminal domain-containing protein</fullName>
    </recommendedName>
</protein>
<dbReference type="InterPro" id="IPR014340">
    <property type="entry name" value="LptA"/>
</dbReference>
<dbReference type="Gene3D" id="2.60.450.10">
    <property type="entry name" value="Lipopolysaccharide (LPS) transport protein A like domain"/>
    <property type="match status" value="1"/>
</dbReference>
<dbReference type="InterPro" id="IPR052037">
    <property type="entry name" value="LPS_export_LptA"/>
</dbReference>
<dbReference type="Pfam" id="PF03968">
    <property type="entry name" value="LptD_N"/>
    <property type="match status" value="1"/>
</dbReference>
<comment type="caution">
    <text evidence="5">The sequence shown here is derived from an EMBL/GenBank/DDBJ whole genome shotgun (WGS) entry which is preliminary data.</text>
</comment>
<dbReference type="PANTHER" id="PTHR36504">
    <property type="entry name" value="LIPOPOLYSACCHARIDE EXPORT SYSTEM PROTEIN LPTA"/>
    <property type="match status" value="1"/>
</dbReference>
<organism evidence="5 6">
    <name type="scientific">Viridibacterium curvum</name>
    <dbReference type="NCBI Taxonomy" id="1101404"/>
    <lineage>
        <taxon>Bacteria</taxon>
        <taxon>Pseudomonadati</taxon>
        <taxon>Pseudomonadota</taxon>
        <taxon>Betaproteobacteria</taxon>
        <taxon>Rhodocyclales</taxon>
        <taxon>Rhodocyclaceae</taxon>
        <taxon>Viridibacterium</taxon>
    </lineage>
</organism>
<dbReference type="Proteomes" id="UP001500547">
    <property type="component" value="Unassembled WGS sequence"/>
</dbReference>
<evidence type="ECO:0000256" key="3">
    <source>
        <dbReference type="ARBA" id="ARBA00022764"/>
    </source>
</evidence>
<reference evidence="6" key="1">
    <citation type="journal article" date="2019" name="Int. J. Syst. Evol. Microbiol.">
        <title>The Global Catalogue of Microorganisms (GCM) 10K type strain sequencing project: providing services to taxonomists for standard genome sequencing and annotation.</title>
        <authorList>
            <consortium name="The Broad Institute Genomics Platform"/>
            <consortium name="The Broad Institute Genome Sequencing Center for Infectious Disease"/>
            <person name="Wu L."/>
            <person name="Ma J."/>
        </authorList>
    </citation>
    <scope>NUCLEOTIDE SEQUENCE [LARGE SCALE GENOMIC DNA]</scope>
    <source>
        <strain evidence="6">JCM 18715</strain>
    </source>
</reference>
<dbReference type="InterPro" id="IPR005653">
    <property type="entry name" value="OstA-like_N"/>
</dbReference>
<proteinExistence type="predicted"/>
<dbReference type="RefSeq" id="WP_345534195.1">
    <property type="nucleotide sequence ID" value="NZ_BAABLD010000017.1"/>
</dbReference>
<dbReference type="NCBIfam" id="TIGR03002">
    <property type="entry name" value="outer_YhbN_LptA"/>
    <property type="match status" value="1"/>
</dbReference>
<gene>
    <name evidence="5" type="ORF">GCM10025770_32840</name>
</gene>
<dbReference type="PANTHER" id="PTHR36504:SF1">
    <property type="entry name" value="LIPOPOLYSACCHARIDE EXPORT SYSTEM PROTEIN LPTA"/>
    <property type="match status" value="1"/>
</dbReference>
<keyword evidence="3" id="KW-0574">Periplasm</keyword>
<keyword evidence="2" id="KW-0732">Signal</keyword>
<accession>A0ABP9R184</accession>
<name>A0ABP9R184_9RHOO</name>
<keyword evidence="6" id="KW-1185">Reference proteome</keyword>
<sequence>MRLNLRPALRQLSLAVLAAGLTLHVGFSHAERADRTKPLRILADYKLSDDSAKVLTLEGNVRISQGTMLILADKAVITQGTDGFERAVATSKTGVVRIQQKREGKDEMIYAEGERVEYDTKTEIAKLIRRAWVKMGRGDEACADYIEYNGYSETYQASKSKDGSNQQIEIIVPGRGDGAASVPAAAPINVACERRQQSSKP</sequence>
<keyword evidence="1" id="KW-0813">Transport</keyword>